<dbReference type="InterPro" id="IPR005829">
    <property type="entry name" value="Sugar_transporter_CS"/>
</dbReference>
<protein>
    <submittedName>
        <fullName evidence="9">Vegetative cell wall protein gp1</fullName>
    </submittedName>
</protein>
<dbReference type="InterPro" id="IPR036259">
    <property type="entry name" value="MFS_trans_sf"/>
</dbReference>
<organism evidence="9 10">
    <name type="scientific">Arthroderma otae (strain ATCC MYA-4605 / CBS 113480)</name>
    <name type="common">Microsporum canis</name>
    <dbReference type="NCBI Taxonomy" id="554155"/>
    <lineage>
        <taxon>Eukaryota</taxon>
        <taxon>Fungi</taxon>
        <taxon>Dikarya</taxon>
        <taxon>Ascomycota</taxon>
        <taxon>Pezizomycotina</taxon>
        <taxon>Eurotiomycetes</taxon>
        <taxon>Eurotiomycetidae</taxon>
        <taxon>Onygenales</taxon>
        <taxon>Arthrodermataceae</taxon>
        <taxon>Microsporum</taxon>
    </lineage>
</organism>
<evidence type="ECO:0000256" key="7">
    <source>
        <dbReference type="SAM" id="Phobius"/>
    </source>
</evidence>
<feature type="transmembrane region" description="Helical" evidence="7">
    <location>
        <begin position="194"/>
        <end position="211"/>
    </location>
</feature>
<feature type="domain" description="Major facilitator superfamily (MFS) profile" evidence="8">
    <location>
        <begin position="21"/>
        <end position="471"/>
    </location>
</feature>
<keyword evidence="10" id="KW-1185">Reference proteome</keyword>
<feature type="transmembrane region" description="Helical" evidence="7">
    <location>
        <begin position="372"/>
        <end position="391"/>
    </location>
</feature>
<dbReference type="HOGENOM" id="CLU_001265_30_1_1"/>
<dbReference type="GO" id="GO:0016020">
    <property type="term" value="C:membrane"/>
    <property type="evidence" value="ECO:0007669"/>
    <property type="project" value="UniProtKB-SubCell"/>
</dbReference>
<keyword evidence="3 7" id="KW-0812">Transmembrane</keyword>
<dbReference type="Proteomes" id="UP000002035">
    <property type="component" value="Unassembled WGS sequence"/>
</dbReference>
<evidence type="ECO:0000256" key="1">
    <source>
        <dbReference type="ARBA" id="ARBA00004141"/>
    </source>
</evidence>
<feature type="region of interest" description="Disordered" evidence="6">
    <location>
        <begin position="497"/>
        <end position="523"/>
    </location>
</feature>
<comment type="similarity">
    <text evidence="2">Belongs to the major facilitator superfamily. Sugar transporter (TC 2.A.1.1) family.</text>
</comment>
<dbReference type="InterPro" id="IPR020846">
    <property type="entry name" value="MFS_dom"/>
</dbReference>
<keyword evidence="4 7" id="KW-1133">Transmembrane helix</keyword>
<dbReference type="eggNOG" id="KOG0254">
    <property type="taxonomic scope" value="Eukaryota"/>
</dbReference>
<feature type="transmembrane region" description="Helical" evidence="7">
    <location>
        <begin position="412"/>
        <end position="436"/>
    </location>
</feature>
<accession>C5FQR7</accession>
<feature type="transmembrane region" description="Helical" evidence="7">
    <location>
        <begin position="312"/>
        <end position="333"/>
    </location>
</feature>
<dbReference type="RefSeq" id="XP_002847302.1">
    <property type="nucleotide sequence ID" value="XM_002847256.1"/>
</dbReference>
<dbReference type="GO" id="GO:0005351">
    <property type="term" value="F:carbohydrate:proton symporter activity"/>
    <property type="evidence" value="ECO:0007669"/>
    <property type="project" value="TreeGrafter"/>
</dbReference>
<comment type="subcellular location">
    <subcellularLocation>
        <location evidence="1">Membrane</location>
        <topology evidence="1">Multi-pass membrane protein</topology>
    </subcellularLocation>
</comment>
<evidence type="ECO:0000313" key="9">
    <source>
        <dbReference type="EMBL" id="EEQ32220.1"/>
    </source>
</evidence>
<dbReference type="PANTHER" id="PTHR48022:SF77">
    <property type="entry name" value="MAJOR FACILITATOR SUPERFAMILY (MFS) PROFILE DOMAIN-CONTAINING PROTEIN"/>
    <property type="match status" value="1"/>
</dbReference>
<evidence type="ECO:0000256" key="2">
    <source>
        <dbReference type="ARBA" id="ARBA00010992"/>
    </source>
</evidence>
<proteinExistence type="inferred from homology"/>
<feature type="transmembrane region" description="Helical" evidence="7">
    <location>
        <begin position="340"/>
        <end position="360"/>
    </location>
</feature>
<evidence type="ECO:0000256" key="6">
    <source>
        <dbReference type="SAM" id="MobiDB-lite"/>
    </source>
</evidence>
<dbReference type="PROSITE" id="PS50850">
    <property type="entry name" value="MFS"/>
    <property type="match status" value="1"/>
</dbReference>
<sequence length="523" mass="57486">MALREHLAAVRAAFNRRLLLSCALIAFSQINFGFDQVAFSTTQAMDAFEREFGVQNRKTKAFALEPTYLAMLNALPYLGFLAGLFLGSSVSARWGRRMVMFAMSVHAMVMVPITVTSRSKQQMLAARVLNSADIYLGMELAVVPVFQAEIVPPQVRGAVVATYQLCIYVGGLIMSLVCRGTIRLDGNAQWQIPLALFGFVPLVVASLVWFIPESPRWLLVKGRHDDSLSALRSLRDGRFSEEQILAEYTALRDRLGRESTHSARYVDCFRGTDLRRTLIAVGVNVFLQATGQVFTARYSAVYIKSLDTVDPFSITIVNQLVNLLGVAISMVLVDHVGRRPLLYASSALQTVAWFAMAGLGTPRAPTHAMRSAIVALIAFFNISFCIGWAPLSHTVAAEVPSSRLRDMTFRTANAVNLIMHPRLTGRLVITLVIPYLIDDKYAGLGTKIGYVFAPLSVLSLLFTYFYVPETTGKSLEELDALFADRVPTRQFKTAVVDPAKADPAKADPSLPGKDPNAAHLEVA</sequence>
<dbReference type="Gene3D" id="1.20.1250.20">
    <property type="entry name" value="MFS general substrate transporter like domains"/>
    <property type="match status" value="1"/>
</dbReference>
<dbReference type="InterPro" id="IPR005828">
    <property type="entry name" value="MFS_sugar_transport-like"/>
</dbReference>
<dbReference type="AlphaFoldDB" id="C5FQR7"/>
<evidence type="ECO:0000256" key="5">
    <source>
        <dbReference type="ARBA" id="ARBA00023136"/>
    </source>
</evidence>
<name>C5FQR7_ARTOC</name>
<dbReference type="OrthoDB" id="6133115at2759"/>
<dbReference type="Pfam" id="PF00083">
    <property type="entry name" value="Sugar_tr"/>
    <property type="match status" value="1"/>
</dbReference>
<feature type="transmembrane region" description="Helical" evidence="7">
    <location>
        <begin position="448"/>
        <end position="467"/>
    </location>
</feature>
<dbReference type="PANTHER" id="PTHR48022">
    <property type="entry name" value="PLASTIDIC GLUCOSE TRANSPORTER 4"/>
    <property type="match status" value="1"/>
</dbReference>
<dbReference type="SUPFAM" id="SSF103473">
    <property type="entry name" value="MFS general substrate transporter"/>
    <property type="match status" value="1"/>
</dbReference>
<dbReference type="OMA" id="AYFCVPD"/>
<evidence type="ECO:0000256" key="3">
    <source>
        <dbReference type="ARBA" id="ARBA00022692"/>
    </source>
</evidence>
<evidence type="ECO:0000313" key="10">
    <source>
        <dbReference type="Proteomes" id="UP000002035"/>
    </source>
</evidence>
<evidence type="ECO:0000259" key="8">
    <source>
        <dbReference type="PROSITE" id="PS50850"/>
    </source>
</evidence>
<gene>
    <name evidence="9" type="ORF">MCYG_05039</name>
</gene>
<feature type="transmembrane region" description="Helical" evidence="7">
    <location>
        <begin position="161"/>
        <end position="182"/>
    </location>
</feature>
<feature type="transmembrane region" description="Helical" evidence="7">
    <location>
        <begin position="68"/>
        <end position="86"/>
    </location>
</feature>
<reference evidence="10" key="1">
    <citation type="journal article" date="2012" name="MBio">
        <title>Comparative genome analysis of Trichophyton rubrum and related dermatophytes reveals candidate genes involved in infection.</title>
        <authorList>
            <person name="Martinez D.A."/>
            <person name="Oliver B.G."/>
            <person name="Graeser Y."/>
            <person name="Goldberg J.M."/>
            <person name="Li W."/>
            <person name="Martinez-Rossi N.M."/>
            <person name="Monod M."/>
            <person name="Shelest E."/>
            <person name="Barton R.C."/>
            <person name="Birch E."/>
            <person name="Brakhage A.A."/>
            <person name="Chen Z."/>
            <person name="Gurr S.J."/>
            <person name="Heiman D."/>
            <person name="Heitman J."/>
            <person name="Kosti I."/>
            <person name="Rossi A."/>
            <person name="Saif S."/>
            <person name="Samalova M."/>
            <person name="Saunders C.W."/>
            <person name="Shea T."/>
            <person name="Summerbell R.C."/>
            <person name="Xu J."/>
            <person name="Young S."/>
            <person name="Zeng Q."/>
            <person name="Birren B.W."/>
            <person name="Cuomo C.A."/>
            <person name="White T.C."/>
        </authorList>
    </citation>
    <scope>NUCLEOTIDE SEQUENCE [LARGE SCALE GENOMIC DNA]</scope>
    <source>
        <strain evidence="10">ATCC MYA-4605 / CBS 113480</strain>
    </source>
</reference>
<evidence type="ECO:0000256" key="4">
    <source>
        <dbReference type="ARBA" id="ARBA00022989"/>
    </source>
</evidence>
<dbReference type="PROSITE" id="PS00216">
    <property type="entry name" value="SUGAR_TRANSPORT_1"/>
    <property type="match status" value="1"/>
</dbReference>
<dbReference type="FunFam" id="1.20.1250.20:FF:000078">
    <property type="entry name" value="MFS maltose transporter, putative"/>
    <property type="match status" value="1"/>
</dbReference>
<keyword evidence="5 7" id="KW-0472">Membrane</keyword>
<dbReference type="EMBL" id="DS995704">
    <property type="protein sequence ID" value="EEQ32220.1"/>
    <property type="molecule type" value="Genomic_DNA"/>
</dbReference>
<dbReference type="InterPro" id="IPR050360">
    <property type="entry name" value="MFS_Sugar_Transporters"/>
</dbReference>
<dbReference type="GeneID" id="9226157"/>
<dbReference type="VEuPathDB" id="FungiDB:MCYG_05039"/>
<dbReference type="STRING" id="554155.C5FQR7"/>